<reference evidence="2 3" key="1">
    <citation type="submission" date="2024-09" db="EMBL/GenBank/DDBJ databases">
        <authorList>
            <person name="Zhang Z.-H."/>
        </authorList>
    </citation>
    <scope>NUCLEOTIDE SEQUENCE [LARGE SCALE GENOMIC DNA]</scope>
    <source>
        <strain evidence="2 3">HHTR114</strain>
    </source>
</reference>
<protein>
    <recommendedName>
        <fullName evidence="4">Cupin 2 conserved barrel domain-containing protein</fullName>
    </recommendedName>
</protein>
<comment type="caution">
    <text evidence="2">The sequence shown here is derived from an EMBL/GenBank/DDBJ whole genome shotgun (WGS) entry which is preliminary data.</text>
</comment>
<proteinExistence type="predicted"/>
<evidence type="ECO:0000256" key="1">
    <source>
        <dbReference type="SAM" id="SignalP"/>
    </source>
</evidence>
<accession>A0ABW1KVK4</accession>
<sequence length="160" mass="17488">MNNAMIVKSAVLGISILVAAACSQAGEQAAQVAQAEQKNELGYKTGDPADWPAELDAVAAAPGNHKILLENESVRVLEVSMAPGETEPLHSHRWPSVLYIQQAGDFIDKDADGTTIFDTRELDTPLTFPLTMWKEPEAPHSVVNLSDDQWVRLIRVEIKD</sequence>
<dbReference type="RefSeq" id="WP_379882782.1">
    <property type="nucleotide sequence ID" value="NZ_JBHPON010000002.1"/>
</dbReference>
<name>A0ABW1KVK4_9PROT</name>
<feature type="chain" id="PRO_5045732097" description="Cupin 2 conserved barrel domain-containing protein" evidence="1">
    <location>
        <begin position="26"/>
        <end position="160"/>
    </location>
</feature>
<dbReference type="SUPFAM" id="SSF51182">
    <property type="entry name" value="RmlC-like cupins"/>
    <property type="match status" value="1"/>
</dbReference>
<dbReference type="Gene3D" id="2.60.120.10">
    <property type="entry name" value="Jelly Rolls"/>
    <property type="match status" value="1"/>
</dbReference>
<keyword evidence="3" id="KW-1185">Reference proteome</keyword>
<dbReference type="InterPro" id="IPR014710">
    <property type="entry name" value="RmlC-like_jellyroll"/>
</dbReference>
<feature type="signal peptide" evidence="1">
    <location>
        <begin position="1"/>
        <end position="25"/>
    </location>
</feature>
<evidence type="ECO:0000313" key="3">
    <source>
        <dbReference type="Proteomes" id="UP001596116"/>
    </source>
</evidence>
<evidence type="ECO:0008006" key="4">
    <source>
        <dbReference type="Google" id="ProtNLM"/>
    </source>
</evidence>
<evidence type="ECO:0000313" key="2">
    <source>
        <dbReference type="EMBL" id="MFC6035994.1"/>
    </source>
</evidence>
<gene>
    <name evidence="2" type="ORF">ACFMB1_10595</name>
</gene>
<dbReference type="InterPro" id="IPR011051">
    <property type="entry name" value="RmlC_Cupin_sf"/>
</dbReference>
<organism evidence="2 3">
    <name type="scientific">Hyphococcus aureus</name>
    <dbReference type="NCBI Taxonomy" id="2666033"/>
    <lineage>
        <taxon>Bacteria</taxon>
        <taxon>Pseudomonadati</taxon>
        <taxon>Pseudomonadota</taxon>
        <taxon>Alphaproteobacteria</taxon>
        <taxon>Parvularculales</taxon>
        <taxon>Parvularculaceae</taxon>
        <taxon>Hyphococcus</taxon>
    </lineage>
</organism>
<dbReference type="EMBL" id="JBHPON010000002">
    <property type="protein sequence ID" value="MFC6035994.1"/>
    <property type="molecule type" value="Genomic_DNA"/>
</dbReference>
<dbReference type="Proteomes" id="UP001596116">
    <property type="component" value="Unassembled WGS sequence"/>
</dbReference>
<keyword evidence="1" id="KW-0732">Signal</keyword>